<proteinExistence type="inferred from homology"/>
<dbReference type="AlphaFoldDB" id="A0A815KNH0"/>
<dbReference type="CDD" id="cd21459">
    <property type="entry name" value="DLC-like_TCTEX1D2"/>
    <property type="match status" value="1"/>
</dbReference>
<evidence type="ECO:0008006" key="4">
    <source>
        <dbReference type="Google" id="ProtNLM"/>
    </source>
</evidence>
<reference evidence="2" key="1">
    <citation type="submission" date="2021-02" db="EMBL/GenBank/DDBJ databases">
        <authorList>
            <person name="Nowell W R."/>
        </authorList>
    </citation>
    <scope>NUCLEOTIDE SEQUENCE</scope>
</reference>
<name>A0A815KNH0_ADIRI</name>
<dbReference type="Gene3D" id="3.30.1140.40">
    <property type="entry name" value="Tctex-1"/>
    <property type="match status" value="1"/>
</dbReference>
<evidence type="ECO:0000313" key="3">
    <source>
        <dbReference type="Proteomes" id="UP000663828"/>
    </source>
</evidence>
<evidence type="ECO:0000256" key="1">
    <source>
        <dbReference type="ARBA" id="ARBA00005361"/>
    </source>
</evidence>
<dbReference type="Pfam" id="PF03645">
    <property type="entry name" value="Tctex-1"/>
    <property type="match status" value="1"/>
</dbReference>
<dbReference type="PANTHER" id="PTHR21255">
    <property type="entry name" value="T-COMPLEX-ASSOCIATED-TESTIS-EXPRESSED 1/ DYNEIN LIGHT CHAIN"/>
    <property type="match status" value="1"/>
</dbReference>
<keyword evidence="3" id="KW-1185">Reference proteome</keyword>
<dbReference type="InterPro" id="IPR038586">
    <property type="entry name" value="Tctex-1-like_sf"/>
</dbReference>
<sequence length="113" mass="13512">MSVTSPRTIFNSQDMKRRLHEILHENLHDKQYDSNQCSSLSKDLANRIKDALKTFGYERYKFVVQVLICQEYNENIQMNCRAYWDSETDRLAQTIYMNQFLICIATAFAVYYY</sequence>
<comment type="similarity">
    <text evidence="1">Belongs to the dynein light chain Tctex-type family.</text>
</comment>
<evidence type="ECO:0000313" key="2">
    <source>
        <dbReference type="EMBL" id="CAF1395910.1"/>
    </source>
</evidence>
<organism evidence="2 3">
    <name type="scientific">Adineta ricciae</name>
    <name type="common">Rotifer</name>
    <dbReference type="NCBI Taxonomy" id="249248"/>
    <lineage>
        <taxon>Eukaryota</taxon>
        <taxon>Metazoa</taxon>
        <taxon>Spiralia</taxon>
        <taxon>Gnathifera</taxon>
        <taxon>Rotifera</taxon>
        <taxon>Eurotatoria</taxon>
        <taxon>Bdelloidea</taxon>
        <taxon>Adinetida</taxon>
        <taxon>Adinetidae</taxon>
        <taxon>Adineta</taxon>
    </lineage>
</organism>
<dbReference type="GO" id="GO:0005868">
    <property type="term" value="C:cytoplasmic dynein complex"/>
    <property type="evidence" value="ECO:0007669"/>
    <property type="project" value="TreeGrafter"/>
</dbReference>
<dbReference type="Proteomes" id="UP000663828">
    <property type="component" value="Unassembled WGS sequence"/>
</dbReference>
<accession>A0A815KNH0</accession>
<dbReference type="EMBL" id="CAJNOR010003267">
    <property type="protein sequence ID" value="CAF1395910.1"/>
    <property type="molecule type" value="Genomic_DNA"/>
</dbReference>
<comment type="caution">
    <text evidence="2">The sequence shown here is derived from an EMBL/GenBank/DDBJ whole genome shotgun (WGS) entry which is preliminary data.</text>
</comment>
<protein>
    <recommendedName>
        <fullName evidence="4">Tctex1 domain-containing protein 2</fullName>
    </recommendedName>
</protein>
<dbReference type="InterPro" id="IPR005334">
    <property type="entry name" value="Tctex-1-like"/>
</dbReference>
<dbReference type="GO" id="GO:0007018">
    <property type="term" value="P:microtubule-based movement"/>
    <property type="evidence" value="ECO:0007669"/>
    <property type="project" value="TreeGrafter"/>
</dbReference>
<dbReference type="GO" id="GO:0045505">
    <property type="term" value="F:dynein intermediate chain binding"/>
    <property type="evidence" value="ECO:0007669"/>
    <property type="project" value="TreeGrafter"/>
</dbReference>
<dbReference type="PANTHER" id="PTHR21255:SF7">
    <property type="entry name" value="DYNEIN LIGHT CHAIN TCTEX-TYPE PROTEIN 2B"/>
    <property type="match status" value="1"/>
</dbReference>
<dbReference type="GO" id="GO:0005737">
    <property type="term" value="C:cytoplasm"/>
    <property type="evidence" value="ECO:0007669"/>
    <property type="project" value="TreeGrafter"/>
</dbReference>
<gene>
    <name evidence="2" type="ORF">XAT740_LOCUS33866</name>
</gene>